<dbReference type="Proteomes" id="UP000279760">
    <property type="component" value="Chromosome 2"/>
</dbReference>
<dbReference type="CDD" id="cd00408">
    <property type="entry name" value="DHDPS-like"/>
    <property type="match status" value="1"/>
</dbReference>
<dbReference type="PANTHER" id="PTHR12128:SF66">
    <property type="entry name" value="4-HYDROXY-2-OXOGLUTARATE ALDOLASE, MITOCHONDRIAL"/>
    <property type="match status" value="1"/>
</dbReference>
<evidence type="ECO:0000313" key="5">
    <source>
        <dbReference type="EMBL" id="AYV23407.1"/>
    </source>
</evidence>
<protein>
    <submittedName>
        <fullName evidence="5">Dihydrodipicolinate synthase family protein</fullName>
    </submittedName>
</protein>
<dbReference type="PIRSF" id="PIRSF001365">
    <property type="entry name" value="DHDPS"/>
    <property type="match status" value="1"/>
</dbReference>
<dbReference type="RefSeq" id="WP_124941418.1">
    <property type="nucleotide sequence ID" value="NZ_CP033578.1"/>
</dbReference>
<sequence length="301" mass="33778">MIKPQDIYGVNPIVAMPFDDNGEVDMPSFTKLVKHLLLSGCQGVTLFGIASEFYKLSDVEKDELAECFCQLTNSSSVFSSISVTEHSTELAVKRAQRYQQLGAQSLMLLPPHFLKPDNDKIIAHVKAVLSAVSIPVLIQYAPSETGVPIEPQVMKAITDEHDNAVFKIECNPPMDYTAHLLALRPDAVVMNGYAGLYMLDMLSIGGKGVMPGCSFNEVYIAIYDLWQSGQQQQAKQLHSKLLEYISKWMTHCEYIIEVEKVILQKRGLIESSYCRKPNYGLSPSDYQDIDAFILEFRDYFS</sequence>
<dbReference type="SMART" id="SM01130">
    <property type="entry name" value="DHDPS"/>
    <property type="match status" value="1"/>
</dbReference>
<dbReference type="AlphaFoldDB" id="A0A3G4VEZ6"/>
<dbReference type="EMBL" id="CP033578">
    <property type="protein sequence ID" value="AYV23407.1"/>
    <property type="molecule type" value="Genomic_DNA"/>
</dbReference>
<dbReference type="InterPro" id="IPR013785">
    <property type="entry name" value="Aldolase_TIM"/>
</dbReference>
<feature type="binding site" evidence="4">
    <location>
        <position position="210"/>
    </location>
    <ligand>
        <name>pyruvate</name>
        <dbReference type="ChEBI" id="CHEBI:15361"/>
    </ligand>
</feature>
<name>A0A3G4VEZ6_9VIBR</name>
<evidence type="ECO:0000313" key="6">
    <source>
        <dbReference type="Proteomes" id="UP000279760"/>
    </source>
</evidence>
<dbReference type="SUPFAM" id="SSF51569">
    <property type="entry name" value="Aldolase"/>
    <property type="match status" value="1"/>
</dbReference>
<dbReference type="GO" id="GO:0008840">
    <property type="term" value="F:4-hydroxy-tetrahydrodipicolinate synthase activity"/>
    <property type="evidence" value="ECO:0007669"/>
    <property type="project" value="TreeGrafter"/>
</dbReference>
<accession>A0A3G4VEZ6</accession>
<evidence type="ECO:0000256" key="1">
    <source>
        <dbReference type="ARBA" id="ARBA00007592"/>
    </source>
</evidence>
<evidence type="ECO:0000256" key="3">
    <source>
        <dbReference type="PIRNR" id="PIRNR001365"/>
    </source>
</evidence>
<evidence type="ECO:0000256" key="4">
    <source>
        <dbReference type="PIRSR" id="PIRSR001365-2"/>
    </source>
</evidence>
<evidence type="ECO:0000256" key="2">
    <source>
        <dbReference type="ARBA" id="ARBA00023239"/>
    </source>
</evidence>
<gene>
    <name evidence="5" type="ORF">ECB94_19115</name>
</gene>
<comment type="similarity">
    <text evidence="1 3">Belongs to the DapA family.</text>
</comment>
<organism evidence="5 6">
    <name type="scientific">Vibrio mediterranei</name>
    <dbReference type="NCBI Taxonomy" id="689"/>
    <lineage>
        <taxon>Bacteria</taxon>
        <taxon>Pseudomonadati</taxon>
        <taxon>Pseudomonadota</taxon>
        <taxon>Gammaproteobacteria</taxon>
        <taxon>Vibrionales</taxon>
        <taxon>Vibrionaceae</taxon>
        <taxon>Vibrio</taxon>
    </lineage>
</organism>
<dbReference type="Gene3D" id="3.20.20.70">
    <property type="entry name" value="Aldolase class I"/>
    <property type="match status" value="1"/>
</dbReference>
<dbReference type="PRINTS" id="PR00146">
    <property type="entry name" value="DHPICSNTHASE"/>
</dbReference>
<dbReference type="PANTHER" id="PTHR12128">
    <property type="entry name" value="DIHYDRODIPICOLINATE SYNTHASE"/>
    <property type="match status" value="1"/>
</dbReference>
<proteinExistence type="inferred from homology"/>
<keyword evidence="2 3" id="KW-0456">Lyase</keyword>
<dbReference type="InterPro" id="IPR002220">
    <property type="entry name" value="DapA-like"/>
</dbReference>
<dbReference type="Pfam" id="PF00701">
    <property type="entry name" value="DHDPS"/>
    <property type="match status" value="1"/>
</dbReference>
<reference evidence="5 6" key="1">
    <citation type="submission" date="2018-11" db="EMBL/GenBank/DDBJ databases">
        <title>Complete Genome Sequence of Vbrio mediterranei 117-T6: a Potential Pathogen Bacteria Isolated from the Conchocelis of Pyropia.</title>
        <authorList>
            <person name="Liu Q."/>
        </authorList>
    </citation>
    <scope>NUCLEOTIDE SEQUENCE [LARGE SCALE GENOMIC DNA]</scope>
    <source>
        <strain evidence="5 6">117-T6</strain>
    </source>
</reference>